<dbReference type="Gene3D" id="1.10.10.10">
    <property type="entry name" value="Winged helix-like DNA-binding domain superfamily/Winged helix DNA-binding domain"/>
    <property type="match status" value="1"/>
</dbReference>
<feature type="domain" description="HTH cro/C1-type" evidence="5">
    <location>
        <begin position="20"/>
        <end position="42"/>
    </location>
</feature>
<comment type="caution">
    <text evidence="6">The sequence shown here is derived from an EMBL/GenBank/DDBJ whole genome shotgun (WGS) entry which is preliminary data.</text>
</comment>
<dbReference type="InterPro" id="IPR036388">
    <property type="entry name" value="WH-like_DNA-bd_sf"/>
</dbReference>
<accession>A0ABD5D036</accession>
<dbReference type="Proteomes" id="UP001268544">
    <property type="component" value="Unassembled WGS sequence"/>
</dbReference>
<dbReference type="InterPro" id="IPR037171">
    <property type="entry name" value="NagB/RpiA_transferase-like"/>
</dbReference>
<sequence>MVQEVTDRELILKVAILYYEHNLTQEEVASRVGISRPAISKLLQKAKDLGLVRFFIQDINKDIIELEVALQEKYHLTNVKVVSSTNGRTSEAIQAQVGQLSARYMASLISKGNIKSIGIGWGRAVANLVAQTDFLTAPQLTIVPLIGGLGLINLEIHSDYLVSELAMKLHARHSTFYAPVIADTAKEAKELKRSSLVSSAIEAAKNVDAAFIGVGNHVGESTWKELGYITGDEITELENAGAIGDAVANFFDINFKDVETEFSKRLIGITIADLMRVPNVVAMAVGTLKAESLSTLLKYGLINSLFIDQTLAEAIL</sequence>
<keyword evidence="3" id="KW-0238">DNA-binding</keyword>
<keyword evidence="4" id="KW-0804">Transcription</keyword>
<dbReference type="InterPro" id="IPR001387">
    <property type="entry name" value="Cro/C1-type_HTH"/>
</dbReference>
<dbReference type="PANTHER" id="PTHR34294">
    <property type="entry name" value="TRANSCRIPTIONAL REGULATOR-RELATED"/>
    <property type="match status" value="1"/>
</dbReference>
<comment type="similarity">
    <text evidence="1">Belongs to the SorC transcriptional regulatory family.</text>
</comment>
<name>A0ABD5D036_LACPA</name>
<dbReference type="InterPro" id="IPR010982">
    <property type="entry name" value="Lambda_DNA-bd_dom_sf"/>
</dbReference>
<dbReference type="PANTHER" id="PTHR34294:SF12">
    <property type="entry name" value="SUGAR-BINDING TRANSCRIPTIONAL REGULATOR"/>
    <property type="match status" value="1"/>
</dbReference>
<evidence type="ECO:0000256" key="1">
    <source>
        <dbReference type="ARBA" id="ARBA00010466"/>
    </source>
</evidence>
<dbReference type="Gene3D" id="3.40.50.1360">
    <property type="match status" value="1"/>
</dbReference>
<dbReference type="RefSeq" id="WP_016380275.1">
    <property type="nucleotide sequence ID" value="NZ_CP098411.1"/>
</dbReference>
<keyword evidence="2" id="KW-0805">Transcription regulation</keyword>
<evidence type="ECO:0000256" key="3">
    <source>
        <dbReference type="ARBA" id="ARBA00023125"/>
    </source>
</evidence>
<evidence type="ECO:0000256" key="4">
    <source>
        <dbReference type="ARBA" id="ARBA00023163"/>
    </source>
</evidence>
<proteinExistence type="inferred from homology"/>
<dbReference type="Pfam" id="PF04198">
    <property type="entry name" value="Sugar-bind"/>
    <property type="match status" value="1"/>
</dbReference>
<evidence type="ECO:0000313" key="7">
    <source>
        <dbReference type="Proteomes" id="UP001268544"/>
    </source>
</evidence>
<protein>
    <submittedName>
        <fullName evidence="6">Sugar-binding domain-containing protein</fullName>
    </submittedName>
</protein>
<dbReference type="SUPFAM" id="SSF100950">
    <property type="entry name" value="NagB/RpiA/CoA transferase-like"/>
    <property type="match status" value="1"/>
</dbReference>
<evidence type="ECO:0000259" key="5">
    <source>
        <dbReference type="PROSITE" id="PS50943"/>
    </source>
</evidence>
<dbReference type="InterPro" id="IPR051054">
    <property type="entry name" value="SorC_transcr_regulators"/>
</dbReference>
<dbReference type="AlphaFoldDB" id="A0ABD5D036"/>
<evidence type="ECO:0000256" key="2">
    <source>
        <dbReference type="ARBA" id="ARBA00023015"/>
    </source>
</evidence>
<organism evidence="6 7">
    <name type="scientific">Lacticaseibacillus paracasei</name>
    <name type="common">Lactobacillus paracasei</name>
    <dbReference type="NCBI Taxonomy" id="1597"/>
    <lineage>
        <taxon>Bacteria</taxon>
        <taxon>Bacillati</taxon>
        <taxon>Bacillota</taxon>
        <taxon>Bacilli</taxon>
        <taxon>Lactobacillales</taxon>
        <taxon>Lactobacillaceae</taxon>
        <taxon>Lacticaseibacillus</taxon>
    </lineage>
</organism>
<reference evidence="7" key="1">
    <citation type="submission" date="2023-07" db="EMBL/GenBank/DDBJ databases">
        <title>Lacticaseibacillus paracasei KCKM 0992.</title>
        <authorList>
            <person name="Kim T.W."/>
        </authorList>
    </citation>
    <scope>NUCLEOTIDE SEQUENCE [LARGE SCALE GENOMIC DNA]</scope>
    <source>
        <strain evidence="7">KCKM 0992</strain>
    </source>
</reference>
<dbReference type="PROSITE" id="PS50943">
    <property type="entry name" value="HTH_CROC1"/>
    <property type="match status" value="1"/>
</dbReference>
<gene>
    <name evidence="6" type="ORF">RF672_12970</name>
</gene>
<dbReference type="EMBL" id="JAVKVH010000001">
    <property type="protein sequence ID" value="MDR7625473.1"/>
    <property type="molecule type" value="Genomic_DNA"/>
</dbReference>
<dbReference type="GO" id="GO:0003677">
    <property type="term" value="F:DNA binding"/>
    <property type="evidence" value="ECO:0007669"/>
    <property type="project" value="UniProtKB-KW"/>
</dbReference>
<dbReference type="SUPFAM" id="SSF47413">
    <property type="entry name" value="lambda repressor-like DNA-binding domains"/>
    <property type="match status" value="1"/>
</dbReference>
<dbReference type="InterPro" id="IPR007324">
    <property type="entry name" value="Sugar-bd_dom_put"/>
</dbReference>
<evidence type="ECO:0000313" key="6">
    <source>
        <dbReference type="EMBL" id="MDR7625473.1"/>
    </source>
</evidence>